<evidence type="ECO:0000256" key="8">
    <source>
        <dbReference type="ARBA" id="ARBA00023316"/>
    </source>
</evidence>
<dbReference type="InterPro" id="IPR001119">
    <property type="entry name" value="SLH_dom"/>
</dbReference>
<evidence type="ECO:0000256" key="10">
    <source>
        <dbReference type="ARBA" id="ARBA00032390"/>
    </source>
</evidence>
<evidence type="ECO:0000256" key="6">
    <source>
        <dbReference type="ARBA" id="ARBA00022969"/>
    </source>
</evidence>
<dbReference type="EC" id="3.5.1.28" evidence="3"/>
<name>A0A1J9V2D0_9BACI</name>
<dbReference type="SMART" id="SM00287">
    <property type="entry name" value="SH3b"/>
    <property type="match status" value="1"/>
</dbReference>
<evidence type="ECO:0000256" key="3">
    <source>
        <dbReference type="ARBA" id="ARBA00011901"/>
    </source>
</evidence>
<evidence type="ECO:0000313" key="17">
    <source>
        <dbReference type="Proteomes" id="UP000272492"/>
    </source>
</evidence>
<evidence type="ECO:0000313" key="16">
    <source>
        <dbReference type="Proteomes" id="UP000181873"/>
    </source>
</evidence>
<dbReference type="GO" id="GO:0030435">
    <property type="term" value="P:sporulation resulting in formation of a cellular spore"/>
    <property type="evidence" value="ECO:0007669"/>
    <property type="project" value="UniProtKB-KW"/>
</dbReference>
<organism evidence="15 16">
    <name type="scientific">Bacillus albus</name>
    <dbReference type="NCBI Taxonomy" id="2026189"/>
    <lineage>
        <taxon>Bacteria</taxon>
        <taxon>Bacillati</taxon>
        <taxon>Bacillota</taxon>
        <taxon>Bacilli</taxon>
        <taxon>Bacillales</taxon>
        <taxon>Bacillaceae</taxon>
        <taxon>Bacillus</taxon>
        <taxon>Bacillus cereus group</taxon>
    </lineage>
</organism>
<evidence type="ECO:0000256" key="7">
    <source>
        <dbReference type="ARBA" id="ARBA00023287"/>
    </source>
</evidence>
<dbReference type="GO" id="GO:0009253">
    <property type="term" value="P:peptidoglycan catabolic process"/>
    <property type="evidence" value="ECO:0007669"/>
    <property type="project" value="InterPro"/>
</dbReference>
<dbReference type="EMBL" id="CP034548">
    <property type="protein sequence ID" value="AZQ49225.1"/>
    <property type="molecule type" value="Genomic_DNA"/>
</dbReference>
<evidence type="ECO:0000256" key="5">
    <source>
        <dbReference type="ARBA" id="ARBA00022801"/>
    </source>
</evidence>
<keyword evidence="17" id="KW-1185">Reference proteome</keyword>
<dbReference type="InterPro" id="IPR002502">
    <property type="entry name" value="Amidase_domain"/>
</dbReference>
<reference evidence="14 17" key="2">
    <citation type="submission" date="2018-12" db="EMBL/GenBank/DDBJ databases">
        <authorList>
            <person name="Wang H."/>
            <person name="Peng S."/>
            <person name="Yu X."/>
            <person name="Li X."/>
        </authorList>
    </citation>
    <scope>NUCLEOTIDE SEQUENCE [LARGE SCALE GENOMIC DNA]</scope>
    <source>
        <strain evidence="14 17">PFYN01</strain>
    </source>
</reference>
<evidence type="ECO:0000256" key="1">
    <source>
        <dbReference type="ARBA" id="ARBA00001561"/>
    </source>
</evidence>
<keyword evidence="5" id="KW-0378">Hydrolase</keyword>
<feature type="chain" id="PRO_5044562021" description="N-acetylmuramoyl-L-alanine amidase" evidence="11">
    <location>
        <begin position="28"/>
        <end position="541"/>
    </location>
</feature>
<evidence type="ECO:0000259" key="12">
    <source>
        <dbReference type="PROSITE" id="PS51272"/>
    </source>
</evidence>
<reference evidence="15 16" key="1">
    <citation type="submission" date="2016-06" db="EMBL/GenBank/DDBJ databases">
        <title>First insights into the genetic diversity and population structure of in the Bacillus cereus group bacteria from diverse marine environments.</title>
        <authorList>
            <person name="Liu Y."/>
            <person name="Lai Q."/>
            <person name="Shao Z."/>
        </authorList>
    </citation>
    <scope>NUCLEOTIDE SEQUENCE [LARGE SCALE GENOMIC DNA]</scope>
    <source>
        <strain evidence="15 16">N35-10-2</strain>
    </source>
</reference>
<evidence type="ECO:0000259" key="13">
    <source>
        <dbReference type="PROSITE" id="PS51781"/>
    </source>
</evidence>
<dbReference type="Pfam" id="PF08239">
    <property type="entry name" value="SH3_3"/>
    <property type="match status" value="1"/>
</dbReference>
<dbReference type="CDD" id="cd06583">
    <property type="entry name" value="PGRP"/>
    <property type="match status" value="1"/>
</dbReference>
<proteinExistence type="inferred from homology"/>
<feature type="signal peptide" evidence="11">
    <location>
        <begin position="1"/>
        <end position="27"/>
    </location>
</feature>
<comment type="similarity">
    <text evidence="2">Belongs to the N-acetylmuramoyl-L-alanine amidase 2 family.</text>
</comment>
<feature type="domain" description="SLH" evidence="12">
    <location>
        <begin position="290"/>
        <end position="348"/>
    </location>
</feature>
<dbReference type="RefSeq" id="WP_048528656.1">
    <property type="nucleotide sequence ID" value="NZ_CBCSIO010000019.1"/>
</dbReference>
<dbReference type="GO" id="GO:0030420">
    <property type="term" value="P:establishment of competence for transformation"/>
    <property type="evidence" value="ECO:0007669"/>
    <property type="project" value="UniProtKB-KW"/>
</dbReference>
<gene>
    <name evidence="15" type="ORF">BAU25_24035</name>
    <name evidence="14" type="ORF">EJW27_25065</name>
</gene>
<dbReference type="EMBL" id="MAOE01000029">
    <property type="protein sequence ID" value="OJD69868.1"/>
    <property type="molecule type" value="Genomic_DNA"/>
</dbReference>
<evidence type="ECO:0000256" key="9">
    <source>
        <dbReference type="ARBA" id="ARBA00030881"/>
    </source>
</evidence>
<dbReference type="AlphaFoldDB" id="A0A1J9V2D0"/>
<dbReference type="PANTHER" id="PTHR30417">
    <property type="entry name" value="N-ACETYLMURAMOYL-L-ALANINE AMIDASE AMID"/>
    <property type="match status" value="1"/>
</dbReference>
<keyword evidence="4 11" id="KW-0732">Signal</keyword>
<evidence type="ECO:0000313" key="14">
    <source>
        <dbReference type="EMBL" id="AZQ49225.1"/>
    </source>
</evidence>
<keyword evidence="6" id="KW-0749">Sporulation</keyword>
<dbReference type="Gene3D" id="2.30.30.40">
    <property type="entry name" value="SH3 Domains"/>
    <property type="match status" value="1"/>
</dbReference>
<dbReference type="Proteomes" id="UP000181873">
    <property type="component" value="Unassembled WGS sequence"/>
</dbReference>
<evidence type="ECO:0000256" key="11">
    <source>
        <dbReference type="SAM" id="SignalP"/>
    </source>
</evidence>
<dbReference type="SMART" id="SM00644">
    <property type="entry name" value="Ami_2"/>
    <property type="match status" value="1"/>
</dbReference>
<evidence type="ECO:0000313" key="15">
    <source>
        <dbReference type="EMBL" id="OJD69868.1"/>
    </source>
</evidence>
<sequence>MSITFHKKVVALTAGLTVLSSSVVSFAEEQQSSVNNYQSISALEQGETGQLQVSDEQALKSIEESFEGVDGRGGGTVDNKKVDSLQGSEGMYEETGTLTVPNDPNRTKRSLSFSAPKVSSTINGVPFTEWIVPTGNENIRPQNHMVPKYITIHETDNKSVGAGAKNHAQYLYNQATGSTDRAASWHFTVDDKEIYQHLPLNENGWHAGDGDGPGNRESIAIEIAVNSDGDYNKAVDNAKKLAAYLMKETGVPLNNVVKHQKWSGKICPAIMINSGQWVPFVNGVEGYYNKFYQPTDDITGGWYEAAIRDLNRRGIMVGEGNGIFAPNRSVTRAEFAQLISNSLSLPAGDATFKDLNDVNPTLRDGIKRTASAGIISGRGDGNFDPNTPITREEAAVIVNKALQYKKINGPLANLPFADKDQIIYKEAVQRLYGLGIVKGMGDNLYVPKGTTTRGETAAFILNMLQVIETGNVQKGIGTVEINGIGVNVRSGAGASYSVVRKASKGEKATVYEEKNSWLRIGTDEWVYNEPSYMVYKKEVIY</sequence>
<dbReference type="InterPro" id="IPR051206">
    <property type="entry name" value="NAMLAA_amidase_2"/>
</dbReference>
<dbReference type="GO" id="GO:0071555">
    <property type="term" value="P:cell wall organization"/>
    <property type="evidence" value="ECO:0007669"/>
    <property type="project" value="UniProtKB-KW"/>
</dbReference>
<evidence type="ECO:0000256" key="4">
    <source>
        <dbReference type="ARBA" id="ARBA00022729"/>
    </source>
</evidence>
<evidence type="ECO:0000256" key="2">
    <source>
        <dbReference type="ARBA" id="ARBA00007553"/>
    </source>
</evidence>
<keyword evidence="8" id="KW-0961">Cell wall biogenesis/degradation</keyword>
<accession>A0A1J9V2D0</accession>
<dbReference type="PROSITE" id="PS51781">
    <property type="entry name" value="SH3B"/>
    <property type="match status" value="1"/>
</dbReference>
<dbReference type="SUPFAM" id="SSF55846">
    <property type="entry name" value="N-acetylmuramoyl-L-alanine amidase-like"/>
    <property type="match status" value="1"/>
</dbReference>
<feature type="domain" description="SLH" evidence="12">
    <location>
        <begin position="413"/>
        <end position="474"/>
    </location>
</feature>
<dbReference type="Gene3D" id="3.40.80.10">
    <property type="entry name" value="Peptidoglycan recognition protein-like"/>
    <property type="match status" value="1"/>
</dbReference>
<dbReference type="GO" id="GO:0008745">
    <property type="term" value="F:N-acetylmuramoyl-L-alanine amidase activity"/>
    <property type="evidence" value="ECO:0007669"/>
    <property type="project" value="UniProtKB-EC"/>
</dbReference>
<dbReference type="InterPro" id="IPR003646">
    <property type="entry name" value="SH3-like_bac-type"/>
</dbReference>
<dbReference type="PROSITE" id="PS51272">
    <property type="entry name" value="SLH"/>
    <property type="match status" value="3"/>
</dbReference>
<dbReference type="GeneID" id="83633794"/>
<dbReference type="InterPro" id="IPR036505">
    <property type="entry name" value="Amidase/PGRP_sf"/>
</dbReference>
<feature type="domain" description="SH3b" evidence="13">
    <location>
        <begin position="476"/>
        <end position="541"/>
    </location>
</feature>
<dbReference type="Proteomes" id="UP000272492">
    <property type="component" value="Chromosome"/>
</dbReference>
<dbReference type="Pfam" id="PF01510">
    <property type="entry name" value="Amidase_2"/>
    <property type="match status" value="1"/>
</dbReference>
<dbReference type="Pfam" id="PF00395">
    <property type="entry name" value="SLH"/>
    <property type="match status" value="3"/>
</dbReference>
<protein>
    <recommendedName>
        <fullName evidence="3">N-acetylmuramoyl-L-alanine amidase</fullName>
        <ecNumber evidence="3">3.5.1.28</ecNumber>
    </recommendedName>
    <alternativeName>
        <fullName evidence="10">Autolysin</fullName>
    </alternativeName>
    <alternativeName>
        <fullName evidence="9">Cell wall hydrolase</fullName>
    </alternativeName>
</protein>
<comment type="catalytic activity">
    <reaction evidence="1">
        <text>Hydrolyzes the link between N-acetylmuramoyl residues and L-amino acid residues in certain cell-wall glycopeptides.</text>
        <dbReference type="EC" id="3.5.1.28"/>
    </reaction>
</comment>
<dbReference type="GO" id="GO:0009254">
    <property type="term" value="P:peptidoglycan turnover"/>
    <property type="evidence" value="ECO:0007669"/>
    <property type="project" value="TreeGrafter"/>
</dbReference>
<dbReference type="PANTHER" id="PTHR30417:SF11">
    <property type="entry name" value="N-ACETYLMURAMOYL-L-ALANINE AMIDASE XLYA"/>
    <property type="match status" value="1"/>
</dbReference>
<feature type="domain" description="SLH" evidence="12">
    <location>
        <begin position="349"/>
        <end position="412"/>
    </location>
</feature>
<keyword evidence="7" id="KW-0178">Competence</keyword>